<proteinExistence type="predicted"/>
<evidence type="ECO:0000313" key="1">
    <source>
        <dbReference type="EMBL" id="GER39145.1"/>
    </source>
</evidence>
<sequence length="149" mass="17301">MNRAREAVCMPQTHKQSRIQTCTYQTEEPMSRGLAPSIEGSYFSRNKGRSTYPNVQLWKSKTPRADELLVKLALPNREINKNFQLSQASGHIYREGSRAEGEGYTPDRRFIFLLDTKVNTFDQIKIQIRLRKQDLNLRGCQSLNQYPSF</sequence>
<dbReference type="EMBL" id="BKCP01005572">
    <property type="protein sequence ID" value="GER39145.1"/>
    <property type="molecule type" value="Genomic_DNA"/>
</dbReference>
<evidence type="ECO:0000313" key="2">
    <source>
        <dbReference type="Proteomes" id="UP000325081"/>
    </source>
</evidence>
<organism evidence="1 2">
    <name type="scientific">Striga asiatica</name>
    <name type="common">Asiatic witchweed</name>
    <name type="synonym">Buchnera asiatica</name>
    <dbReference type="NCBI Taxonomy" id="4170"/>
    <lineage>
        <taxon>Eukaryota</taxon>
        <taxon>Viridiplantae</taxon>
        <taxon>Streptophyta</taxon>
        <taxon>Embryophyta</taxon>
        <taxon>Tracheophyta</taxon>
        <taxon>Spermatophyta</taxon>
        <taxon>Magnoliopsida</taxon>
        <taxon>eudicotyledons</taxon>
        <taxon>Gunneridae</taxon>
        <taxon>Pentapetalae</taxon>
        <taxon>asterids</taxon>
        <taxon>lamiids</taxon>
        <taxon>Lamiales</taxon>
        <taxon>Orobanchaceae</taxon>
        <taxon>Buchnereae</taxon>
        <taxon>Striga</taxon>
    </lineage>
</organism>
<dbReference type="Proteomes" id="UP000325081">
    <property type="component" value="Unassembled WGS sequence"/>
</dbReference>
<accession>A0A5A7Q1X0</accession>
<gene>
    <name evidence="1" type="ORF">STAS_15676</name>
</gene>
<name>A0A5A7Q1X0_STRAF</name>
<protein>
    <submittedName>
        <fullName evidence="1">Alcohol dehydrogenase 1</fullName>
    </submittedName>
</protein>
<dbReference type="AlphaFoldDB" id="A0A5A7Q1X0"/>
<keyword evidence="2" id="KW-1185">Reference proteome</keyword>
<reference evidence="2" key="1">
    <citation type="journal article" date="2019" name="Curr. Biol.">
        <title>Genome Sequence of Striga asiatica Provides Insight into the Evolution of Plant Parasitism.</title>
        <authorList>
            <person name="Yoshida S."/>
            <person name="Kim S."/>
            <person name="Wafula E.K."/>
            <person name="Tanskanen J."/>
            <person name="Kim Y.M."/>
            <person name="Honaas L."/>
            <person name="Yang Z."/>
            <person name="Spallek T."/>
            <person name="Conn C.E."/>
            <person name="Ichihashi Y."/>
            <person name="Cheong K."/>
            <person name="Cui S."/>
            <person name="Der J.P."/>
            <person name="Gundlach H."/>
            <person name="Jiao Y."/>
            <person name="Hori C."/>
            <person name="Ishida J.K."/>
            <person name="Kasahara H."/>
            <person name="Kiba T."/>
            <person name="Kim M.S."/>
            <person name="Koo N."/>
            <person name="Laohavisit A."/>
            <person name="Lee Y.H."/>
            <person name="Lumba S."/>
            <person name="McCourt P."/>
            <person name="Mortimer J.C."/>
            <person name="Mutuku J.M."/>
            <person name="Nomura T."/>
            <person name="Sasaki-Sekimoto Y."/>
            <person name="Seto Y."/>
            <person name="Wang Y."/>
            <person name="Wakatake T."/>
            <person name="Sakakibara H."/>
            <person name="Demura T."/>
            <person name="Yamaguchi S."/>
            <person name="Yoneyama K."/>
            <person name="Manabe R.I."/>
            <person name="Nelson D.C."/>
            <person name="Schulman A.H."/>
            <person name="Timko M.P."/>
            <person name="dePamphilis C.W."/>
            <person name="Choi D."/>
            <person name="Shirasu K."/>
        </authorList>
    </citation>
    <scope>NUCLEOTIDE SEQUENCE [LARGE SCALE GENOMIC DNA]</scope>
    <source>
        <strain evidence="2">cv. UVA1</strain>
    </source>
</reference>
<comment type="caution">
    <text evidence="1">The sequence shown here is derived from an EMBL/GenBank/DDBJ whole genome shotgun (WGS) entry which is preliminary data.</text>
</comment>